<organism evidence="2 3">
    <name type="scientific">Halohasta litchfieldiae</name>
    <dbReference type="NCBI Taxonomy" id="1073996"/>
    <lineage>
        <taxon>Archaea</taxon>
        <taxon>Methanobacteriati</taxon>
        <taxon>Methanobacteriota</taxon>
        <taxon>Stenosarchaea group</taxon>
        <taxon>Halobacteria</taxon>
        <taxon>Halobacteriales</taxon>
        <taxon>Haloferacaceae</taxon>
        <taxon>Halohasta</taxon>
    </lineage>
</organism>
<name>A0A1H6UJE7_9EURY</name>
<keyword evidence="1" id="KW-1133">Transmembrane helix</keyword>
<dbReference type="STRING" id="1073996.SAMN05444271_11221"/>
<protein>
    <submittedName>
        <fullName evidence="2">Uncharacterized protein</fullName>
    </submittedName>
</protein>
<evidence type="ECO:0000313" key="3">
    <source>
        <dbReference type="Proteomes" id="UP000198888"/>
    </source>
</evidence>
<dbReference type="EMBL" id="FNYR01000012">
    <property type="protein sequence ID" value="SEI92441.1"/>
    <property type="molecule type" value="Genomic_DNA"/>
</dbReference>
<keyword evidence="3" id="KW-1185">Reference proteome</keyword>
<dbReference type="AlphaFoldDB" id="A0A1H6UJE7"/>
<keyword evidence="1" id="KW-0812">Transmembrane</keyword>
<accession>A0A1H6UJE7</accession>
<evidence type="ECO:0000313" key="2">
    <source>
        <dbReference type="EMBL" id="SEI92441.1"/>
    </source>
</evidence>
<dbReference type="GeneID" id="35003496"/>
<feature type="transmembrane region" description="Helical" evidence="1">
    <location>
        <begin position="39"/>
        <end position="59"/>
    </location>
</feature>
<proteinExistence type="predicted"/>
<keyword evidence="1" id="KW-0472">Membrane</keyword>
<sequence length="68" mass="7013">MNEYIKWGGAGIVLALVGAVAIASEIQHGLEVGDPLPVIYGGAVVFAALVTILIVAPSFRTSPDPDHD</sequence>
<dbReference type="Proteomes" id="UP000198888">
    <property type="component" value="Unassembled WGS sequence"/>
</dbReference>
<gene>
    <name evidence="2" type="ORF">SAMN05444271_11221</name>
</gene>
<dbReference type="KEGG" id="hae:halTADL_2725"/>
<dbReference type="RefSeq" id="WP_089672606.1">
    <property type="nucleotide sequence ID" value="NZ_CP024845.1"/>
</dbReference>
<accession>A0A2H4Q513</accession>
<evidence type="ECO:0000256" key="1">
    <source>
        <dbReference type="SAM" id="Phobius"/>
    </source>
</evidence>
<reference evidence="2 3" key="1">
    <citation type="submission" date="2016-10" db="EMBL/GenBank/DDBJ databases">
        <authorList>
            <person name="de Groot N.N."/>
        </authorList>
    </citation>
    <scope>NUCLEOTIDE SEQUENCE [LARGE SCALE GENOMIC DNA]</scope>
    <source>
        <strain evidence="2 3">DSM 22187</strain>
    </source>
</reference>